<dbReference type="AlphaFoldDB" id="A0A1F7WNB2"/>
<dbReference type="PANTHER" id="PTHR30469">
    <property type="entry name" value="MULTIDRUG RESISTANCE PROTEIN MDTA"/>
    <property type="match status" value="1"/>
</dbReference>
<evidence type="ECO:0000256" key="1">
    <source>
        <dbReference type="ARBA" id="ARBA00009477"/>
    </source>
</evidence>
<dbReference type="PANTHER" id="PTHR30469:SF15">
    <property type="entry name" value="HLYD FAMILY OF SECRETION PROTEINS"/>
    <property type="match status" value="1"/>
</dbReference>
<gene>
    <name evidence="3" type="ORF">A2008_06605</name>
</gene>
<organism evidence="3 4">
    <name type="scientific">Candidatus Wallbacteria bacterium GWC2_49_35</name>
    <dbReference type="NCBI Taxonomy" id="1817813"/>
    <lineage>
        <taxon>Bacteria</taxon>
        <taxon>Candidatus Walliibacteriota</taxon>
    </lineage>
</organism>
<comment type="similarity">
    <text evidence="1">Belongs to the membrane fusion protein (MFP) (TC 8.A.1) family.</text>
</comment>
<sequence>MFSNFKKLAAVAIFFIAAIAVLGYLKEAEKKKAASGGRNKGGANAELIVRTTPVIRDTVETIIEINGRLFSELESTVSAEVDGVVEFTTKEMGDTIGEKELLVKIKDVEYEIKYRQANFDYMQTLTKLSVDTSSVNVNSVNIENISAVKKARANYDNLKASFWRIAELRKNELTSKQLQDDTESKLKVAEADLQFAREDAKTQVLSLQAKNAALDLAKKKLDDTRALAPYAGIIQKRLVSAGEYVRTGTPLYSVIKINPIKFIGGVPESYISEIAPGKTVEVTVDAANGTFIGKITRISPSSTPESHSVDIEVAVANANHALKPGYFAESKIILNVNPAGILIPTEALYMFAGVDKVFTIKDDKAFEKKVKLGRRFVDRIEIKSGLSGDEMVAISNISQLYDGIGVKKPDTAQKSRKE</sequence>
<dbReference type="GO" id="GO:0015562">
    <property type="term" value="F:efflux transmembrane transporter activity"/>
    <property type="evidence" value="ECO:0007669"/>
    <property type="project" value="TreeGrafter"/>
</dbReference>
<dbReference type="EMBL" id="MGFH01000160">
    <property type="protein sequence ID" value="OGM03608.1"/>
    <property type="molecule type" value="Genomic_DNA"/>
</dbReference>
<dbReference type="Gene3D" id="2.40.30.170">
    <property type="match status" value="1"/>
</dbReference>
<dbReference type="NCBIfam" id="TIGR01730">
    <property type="entry name" value="RND_mfp"/>
    <property type="match status" value="1"/>
</dbReference>
<comment type="caution">
    <text evidence="3">The sequence shown here is derived from an EMBL/GenBank/DDBJ whole genome shotgun (WGS) entry which is preliminary data.</text>
</comment>
<dbReference type="Gene3D" id="2.40.420.20">
    <property type="match status" value="1"/>
</dbReference>
<evidence type="ECO:0000259" key="2">
    <source>
        <dbReference type="Pfam" id="PF25954"/>
    </source>
</evidence>
<dbReference type="Gene3D" id="2.40.50.100">
    <property type="match status" value="1"/>
</dbReference>
<dbReference type="InterPro" id="IPR006143">
    <property type="entry name" value="RND_pump_MFP"/>
</dbReference>
<evidence type="ECO:0000313" key="4">
    <source>
        <dbReference type="Proteomes" id="UP000178735"/>
    </source>
</evidence>
<name>A0A1F7WNB2_9BACT</name>
<dbReference type="Proteomes" id="UP000178735">
    <property type="component" value="Unassembled WGS sequence"/>
</dbReference>
<dbReference type="GO" id="GO:1990281">
    <property type="term" value="C:efflux pump complex"/>
    <property type="evidence" value="ECO:0007669"/>
    <property type="project" value="TreeGrafter"/>
</dbReference>
<dbReference type="STRING" id="1817813.A2008_06605"/>
<dbReference type="Pfam" id="PF25954">
    <property type="entry name" value="Beta-barrel_RND_2"/>
    <property type="match status" value="1"/>
</dbReference>
<dbReference type="InterPro" id="IPR058792">
    <property type="entry name" value="Beta-barrel_RND_2"/>
</dbReference>
<accession>A0A1F7WNB2</accession>
<protein>
    <recommendedName>
        <fullName evidence="2">CusB-like beta-barrel domain-containing protein</fullName>
    </recommendedName>
</protein>
<dbReference type="SUPFAM" id="SSF111369">
    <property type="entry name" value="HlyD-like secretion proteins"/>
    <property type="match status" value="2"/>
</dbReference>
<feature type="domain" description="CusB-like beta-barrel" evidence="2">
    <location>
        <begin position="266"/>
        <end position="331"/>
    </location>
</feature>
<dbReference type="Gene3D" id="1.10.287.470">
    <property type="entry name" value="Helix hairpin bin"/>
    <property type="match status" value="1"/>
</dbReference>
<reference evidence="3 4" key="1">
    <citation type="journal article" date="2016" name="Nat. Commun.">
        <title>Thousands of microbial genomes shed light on interconnected biogeochemical processes in an aquifer system.</title>
        <authorList>
            <person name="Anantharaman K."/>
            <person name="Brown C.T."/>
            <person name="Hug L.A."/>
            <person name="Sharon I."/>
            <person name="Castelle C.J."/>
            <person name="Probst A.J."/>
            <person name="Thomas B.C."/>
            <person name="Singh A."/>
            <person name="Wilkins M.J."/>
            <person name="Karaoz U."/>
            <person name="Brodie E.L."/>
            <person name="Williams K.H."/>
            <person name="Hubbard S.S."/>
            <person name="Banfield J.F."/>
        </authorList>
    </citation>
    <scope>NUCLEOTIDE SEQUENCE [LARGE SCALE GENOMIC DNA]</scope>
</reference>
<evidence type="ECO:0000313" key="3">
    <source>
        <dbReference type="EMBL" id="OGM03608.1"/>
    </source>
</evidence>
<proteinExistence type="inferred from homology"/>